<dbReference type="GO" id="GO:0016020">
    <property type="term" value="C:membrane"/>
    <property type="evidence" value="ECO:0007669"/>
    <property type="project" value="UniProtKB-SubCell"/>
</dbReference>
<dbReference type="InterPro" id="IPR058533">
    <property type="entry name" value="Cation_efflux_TM"/>
</dbReference>
<feature type="transmembrane region" description="Helical" evidence="11">
    <location>
        <begin position="76"/>
        <end position="97"/>
    </location>
</feature>
<dbReference type="GO" id="GO:0015297">
    <property type="term" value="F:antiporter activity"/>
    <property type="evidence" value="ECO:0007669"/>
    <property type="project" value="UniProtKB-KW"/>
</dbReference>
<feature type="transmembrane region" description="Helical" evidence="11">
    <location>
        <begin position="243"/>
        <end position="267"/>
    </location>
</feature>
<dbReference type="EMBL" id="LR790354">
    <property type="protein sequence ID" value="CAB3266216.1"/>
    <property type="molecule type" value="mRNA"/>
</dbReference>
<evidence type="ECO:0000259" key="12">
    <source>
        <dbReference type="Pfam" id="PF01545"/>
    </source>
</evidence>
<evidence type="ECO:0000256" key="2">
    <source>
        <dbReference type="ARBA" id="ARBA00008873"/>
    </source>
</evidence>
<dbReference type="PANTHER" id="PTHR45820:SF4">
    <property type="entry name" value="ZINC TRANSPORTER 63C, ISOFORM F"/>
    <property type="match status" value="1"/>
</dbReference>
<dbReference type="PANTHER" id="PTHR45820">
    <property type="entry name" value="FI23527P1"/>
    <property type="match status" value="1"/>
</dbReference>
<dbReference type="GO" id="GO:0010312">
    <property type="term" value="P:detoxification of zinc ion"/>
    <property type="evidence" value="ECO:0007669"/>
    <property type="project" value="TreeGrafter"/>
</dbReference>
<evidence type="ECO:0000256" key="5">
    <source>
        <dbReference type="ARBA" id="ARBA00022692"/>
    </source>
</evidence>
<evidence type="ECO:0000256" key="8">
    <source>
        <dbReference type="ARBA" id="ARBA00023136"/>
    </source>
</evidence>
<proteinExistence type="evidence at transcript level"/>
<dbReference type="SUPFAM" id="SSF161111">
    <property type="entry name" value="Cation efflux protein transmembrane domain-like"/>
    <property type="match status" value="1"/>
</dbReference>
<feature type="compositionally biased region" description="Polar residues" evidence="10">
    <location>
        <begin position="1"/>
        <end position="15"/>
    </location>
</feature>
<keyword evidence="3" id="KW-0813">Transport</keyword>
<dbReference type="GO" id="GO:0005385">
    <property type="term" value="F:zinc ion transmembrane transporter activity"/>
    <property type="evidence" value="ECO:0007669"/>
    <property type="project" value="TreeGrafter"/>
</dbReference>
<feature type="compositionally biased region" description="Low complexity" evidence="10">
    <location>
        <begin position="463"/>
        <end position="472"/>
    </location>
</feature>
<feature type="transmembrane region" description="Helical" evidence="11">
    <location>
        <begin position="158"/>
        <end position="183"/>
    </location>
</feature>
<keyword evidence="8 11" id="KW-0472">Membrane</keyword>
<evidence type="ECO:0000256" key="7">
    <source>
        <dbReference type="ARBA" id="ARBA00022989"/>
    </source>
</evidence>
<keyword evidence="6" id="KW-0862">Zinc</keyword>
<name>A0A6F9DTB2_9ASCI</name>
<dbReference type="AlphaFoldDB" id="A0A6F9DTB2"/>
<dbReference type="InterPro" id="IPR002524">
    <property type="entry name" value="Cation_efflux"/>
</dbReference>
<keyword evidence="5 11" id="KW-0812">Transmembrane</keyword>
<evidence type="ECO:0000259" key="13">
    <source>
        <dbReference type="Pfam" id="PF16916"/>
    </source>
</evidence>
<dbReference type="GO" id="GO:0006882">
    <property type="term" value="P:intracellular zinc ion homeostasis"/>
    <property type="evidence" value="ECO:0007669"/>
    <property type="project" value="TreeGrafter"/>
</dbReference>
<evidence type="ECO:0000256" key="4">
    <source>
        <dbReference type="ARBA" id="ARBA00022449"/>
    </source>
</evidence>
<dbReference type="InterPro" id="IPR027470">
    <property type="entry name" value="Cation_efflux_CTD"/>
</dbReference>
<organism evidence="14">
    <name type="scientific">Phallusia mammillata</name>
    <dbReference type="NCBI Taxonomy" id="59560"/>
    <lineage>
        <taxon>Eukaryota</taxon>
        <taxon>Metazoa</taxon>
        <taxon>Chordata</taxon>
        <taxon>Tunicata</taxon>
        <taxon>Ascidiacea</taxon>
        <taxon>Phlebobranchia</taxon>
        <taxon>Ascidiidae</taxon>
        <taxon>Phallusia</taxon>
    </lineage>
</organism>
<evidence type="ECO:0000256" key="3">
    <source>
        <dbReference type="ARBA" id="ARBA00022448"/>
    </source>
</evidence>
<dbReference type="InterPro" id="IPR036837">
    <property type="entry name" value="Cation_efflux_CTD_sf"/>
</dbReference>
<keyword evidence="7 11" id="KW-1133">Transmembrane helix</keyword>
<feature type="transmembrane region" description="Helical" evidence="11">
    <location>
        <begin position="123"/>
        <end position="146"/>
    </location>
</feature>
<evidence type="ECO:0000313" key="14">
    <source>
        <dbReference type="EMBL" id="CAB3266216.1"/>
    </source>
</evidence>
<feature type="domain" description="Cation efflux protein transmembrane" evidence="12">
    <location>
        <begin position="54"/>
        <end position="271"/>
    </location>
</feature>
<comment type="similarity">
    <text evidence="2">Belongs to the cation diffusion facilitator (CDF) transporter (TC 2.A.4) family. SLC30A subfamily.</text>
</comment>
<dbReference type="Pfam" id="PF01545">
    <property type="entry name" value="Cation_efflux"/>
    <property type="match status" value="1"/>
</dbReference>
<feature type="region of interest" description="Disordered" evidence="10">
    <location>
        <begin position="443"/>
        <end position="494"/>
    </location>
</feature>
<evidence type="ECO:0000256" key="11">
    <source>
        <dbReference type="SAM" id="Phobius"/>
    </source>
</evidence>
<feature type="domain" description="Cation efflux protein cytoplasmic" evidence="13">
    <location>
        <begin position="339"/>
        <end position="411"/>
    </location>
</feature>
<feature type="region of interest" description="Disordered" evidence="10">
    <location>
        <begin position="1"/>
        <end position="32"/>
    </location>
</feature>
<feature type="compositionally biased region" description="Polar residues" evidence="10">
    <location>
        <begin position="473"/>
        <end position="482"/>
    </location>
</feature>
<accession>A0A6F9DTB2</accession>
<comment type="catalytic activity">
    <reaction evidence="9">
        <text>Zn(2+)(in) + 2 H(+)(out) = Zn(2+)(out) + 2 H(+)(in)</text>
        <dbReference type="Rhea" id="RHEA:72627"/>
        <dbReference type="ChEBI" id="CHEBI:15378"/>
        <dbReference type="ChEBI" id="CHEBI:29105"/>
    </reaction>
</comment>
<evidence type="ECO:0000256" key="10">
    <source>
        <dbReference type="SAM" id="MobiDB-lite"/>
    </source>
</evidence>
<feature type="transmembrane region" description="Helical" evidence="11">
    <location>
        <begin position="303"/>
        <end position="327"/>
    </location>
</feature>
<feature type="region of interest" description="Disordered" evidence="10">
    <location>
        <begin position="192"/>
        <end position="213"/>
    </location>
</feature>
<dbReference type="Pfam" id="PF16916">
    <property type="entry name" value="ZT_dimer"/>
    <property type="match status" value="1"/>
</dbReference>
<gene>
    <name evidence="14" type="primary">Slc30a1</name>
</gene>
<dbReference type="InterPro" id="IPR027469">
    <property type="entry name" value="Cation_efflux_TMD_sf"/>
</dbReference>
<evidence type="ECO:0000256" key="1">
    <source>
        <dbReference type="ARBA" id="ARBA00004141"/>
    </source>
</evidence>
<dbReference type="SUPFAM" id="SSF160240">
    <property type="entry name" value="Cation efflux protein cytoplasmic domain-like"/>
    <property type="match status" value="1"/>
</dbReference>
<sequence length="509" mass="55673">MSSKETSSVESTMQEDCSLINGQMHEDKEEENEEDNGICSRWIKSKSIRLGSMLSLILVYFLAEVLVGHITNSLTLVADSFHMLSDCLSLIVALVAVRMSKRTAHESITPWPSKRRYYNTFGWVRFEVVGALINSTFLLALCVSILMEAVEKFYEPKLVTNAVLVLAVGGGGLLINIIGLILFGSHAHAGHDHGHGHGHDHGHDHKHSHSHDASLDVEAAKNGAVAPSKQDTSMEEQMNMKAVFLHVLGDALGSVIVIVSATVMMLVPHEPIDVPATENATAENGTFLCPSIVVDELNIENRWILYLDPVMSLLLVLIMIFTTVPLFKQSSLILLQTVPNHIQLDDIRDKIEKIEGVQEIHDFHIWQLTGEKLVATVHLQCKDADTYLSVAKIVKKRLHDSGIHSSTVQPEFHTSPAPHCNMQCQTEACKTKTCCSINGLAKRSSNTSPTVGVEADTKRTPRKSNSSTSSSKQYSPEQNSSPGGVVEVDDDPGLVMTLPAVVENETAGV</sequence>
<evidence type="ECO:0000256" key="6">
    <source>
        <dbReference type="ARBA" id="ARBA00022833"/>
    </source>
</evidence>
<feature type="compositionally biased region" description="Basic and acidic residues" evidence="10">
    <location>
        <begin position="192"/>
        <end position="203"/>
    </location>
</feature>
<keyword evidence="4" id="KW-0050">Antiport</keyword>
<dbReference type="Gene3D" id="1.20.1510.10">
    <property type="entry name" value="Cation efflux protein transmembrane domain"/>
    <property type="match status" value="1"/>
</dbReference>
<protein>
    <submittedName>
        <fullName evidence="14">Zinc transporter 1</fullName>
    </submittedName>
</protein>
<evidence type="ECO:0000256" key="9">
    <source>
        <dbReference type="ARBA" id="ARBA00048349"/>
    </source>
</evidence>
<dbReference type="NCBIfam" id="TIGR01297">
    <property type="entry name" value="CDF"/>
    <property type="match status" value="1"/>
</dbReference>
<feature type="transmembrane region" description="Helical" evidence="11">
    <location>
        <begin position="50"/>
        <end position="70"/>
    </location>
</feature>
<comment type="subcellular location">
    <subcellularLocation>
        <location evidence="1">Membrane</location>
        <topology evidence="1">Multi-pass membrane protein</topology>
    </subcellularLocation>
</comment>
<reference evidence="14" key="1">
    <citation type="submission" date="2020-04" db="EMBL/GenBank/DDBJ databases">
        <authorList>
            <person name="Neveu A P."/>
        </authorList>
    </citation>
    <scope>NUCLEOTIDE SEQUENCE</scope>
    <source>
        <tissue evidence="14">Whole embryo</tissue>
    </source>
</reference>